<dbReference type="EMBL" id="CM034387">
    <property type="protein sequence ID" value="KAJ0184167.1"/>
    <property type="molecule type" value="Genomic_DNA"/>
</dbReference>
<evidence type="ECO:0000313" key="1">
    <source>
        <dbReference type="EMBL" id="KAJ0184167.1"/>
    </source>
</evidence>
<organism evidence="1 2">
    <name type="scientific">Dendrolimus kikuchii</name>
    <dbReference type="NCBI Taxonomy" id="765133"/>
    <lineage>
        <taxon>Eukaryota</taxon>
        <taxon>Metazoa</taxon>
        <taxon>Ecdysozoa</taxon>
        <taxon>Arthropoda</taxon>
        <taxon>Hexapoda</taxon>
        <taxon>Insecta</taxon>
        <taxon>Pterygota</taxon>
        <taxon>Neoptera</taxon>
        <taxon>Endopterygota</taxon>
        <taxon>Lepidoptera</taxon>
        <taxon>Glossata</taxon>
        <taxon>Ditrysia</taxon>
        <taxon>Bombycoidea</taxon>
        <taxon>Lasiocampidae</taxon>
        <taxon>Dendrolimus</taxon>
    </lineage>
</organism>
<reference evidence="1 2" key="1">
    <citation type="journal article" date="2021" name="Front. Genet.">
        <title>Chromosome-Level Genome Assembly Reveals Significant Gene Expansion in the Toll and IMD Signaling Pathways of Dendrolimus kikuchii.</title>
        <authorList>
            <person name="Zhou J."/>
            <person name="Wu P."/>
            <person name="Xiong Z."/>
            <person name="Liu N."/>
            <person name="Zhao N."/>
            <person name="Ji M."/>
            <person name="Qiu Y."/>
            <person name="Yang B."/>
        </authorList>
    </citation>
    <scope>NUCLEOTIDE SEQUENCE [LARGE SCALE GENOMIC DNA]</scope>
    <source>
        <strain evidence="1">Ann1</strain>
    </source>
</reference>
<comment type="caution">
    <text evidence="1">The sequence shown here is derived from an EMBL/GenBank/DDBJ whole genome shotgun (WGS) entry which is preliminary data.</text>
</comment>
<accession>A0ACC1DKK3</accession>
<sequence length="72" mass="8893">MRRMIQSCIHFLTLLWIWTGILHGFKLLVLILWILIMYINGTRLDVDRNDVMKMYAFEYFNKGRKHNKSRYR</sequence>
<proteinExistence type="predicted"/>
<gene>
    <name evidence="1" type="ORF">K1T71_000590</name>
</gene>
<evidence type="ECO:0000313" key="2">
    <source>
        <dbReference type="Proteomes" id="UP000824533"/>
    </source>
</evidence>
<protein>
    <submittedName>
        <fullName evidence="1">Uncharacterized protein</fullName>
    </submittedName>
</protein>
<dbReference type="Proteomes" id="UP000824533">
    <property type="component" value="Linkage Group LG01"/>
</dbReference>
<keyword evidence="2" id="KW-1185">Reference proteome</keyword>
<name>A0ACC1DKK3_9NEOP</name>